<keyword evidence="10" id="KW-0503">Monooxygenase</keyword>
<evidence type="ECO:0000256" key="4">
    <source>
        <dbReference type="ARBA" id="ARBA00010617"/>
    </source>
</evidence>
<dbReference type="Pfam" id="PF00067">
    <property type="entry name" value="p450"/>
    <property type="match status" value="1"/>
</dbReference>
<sequence>MSSYDSILHFGNKMKVKSQSEESSDRWIWTYNETTHGFSDKPEKEFTATIWTTFYISVVPECNISEESCHLMSKAKDLFFVRYFTESSGRRFTKVFREPGSQGVLPDRYPWNLTEKTIDDIWPKEWDISKTSVSVYWPDKYEVLYIINRGTVESATLLWSQISDINWYLNMSSQELGSDVRFYGMFHDRGEVYAIGDKPRVGDYETNVYVLKVSKDKREFVSTNMDLKQYFRCSSLIPTNPETTTMSPSPTTTTMTKVTDKVKANTSVIIYLYLKNKGRVSSTNTKTTMVMKRHDPGGRKPKWYKPWRYIPRLRRKTPKTPQFQSPITDYTPTQIPTDMPPNVPLPDRDVYKYTPDLMSQYYCDPRYAFGEEGSLNYHIQVLRDNRFKLYSCIIKVEDDLFDNQSWNVESTGAEPERYAMKVASFVYYELGQELETRRTVYETVCALYKECRTLMFLNHENIIRVVKVFGLPDPDTRVDFLFHCMVMEKLDESLQELQRSMPGHRIPDDMSREWFQQIAVVVDYLHNGLHNKNVWISHLAIKPENIMCRRRNPRTESRVYKLIDFEESMCFNAGDKDSLPDGHLGNFNNWSAMELKHKAVNYPTKAMDVFSLGLSLATTMLARHQPRYFGFLASYNPKIKATKLSIISPLKSRPFSWPSVLRRVLYLRKPYRTHILGQPSHRYYRRDDSKIRKHWEDRNINAAKVPWSQVFSLLWRKEQPEVLMLENVHKYGKIYGIKSLGKTSVVCAKPDIISLVLSKEFTSFTNRTKVKLDSDPIMGNVIQLAVDDQWKRLRAIVSPTFSTGKLRKMRSLIDDCLHTLTNNLDRLSSDKSNTERVVDMKRVFSAYTMEVIIQVAFGTKVDALIDESHPIIVNAKKLLSRDFRLWELPKILVVMLLPKVAKLFGLTLLAQNVTDYFTDICTKIIAERRASKGSGNKRYDFLQLLLDANDKNNETEDNNDLISETNGQKSELDTDARPIQTHNKSMSDAEMIAQCVVFFMAGYETTATTISYAAYLLAKHPESQERLFEESKRIFESKSNIDYDAIERFEYLNGVVMETLRLYPPALVLTREASADTVLAGDEETIKLFKGDIFQVPIYVLHMDRQYFDDPYAFKPQRFLPSNIAHHPYAHLPFGAGPRNCVAKRLALMEAKLALLYSVYNFKFEICGKTAQPPERYYNLGVIVPKEVLLRVVKRVH</sequence>
<evidence type="ECO:0000256" key="2">
    <source>
        <dbReference type="ARBA" id="ARBA00004174"/>
    </source>
</evidence>
<dbReference type="AlphaFoldDB" id="A0A7R9QGE1"/>
<comment type="similarity">
    <text evidence="4">Belongs to the cytochrome P450 family.</text>
</comment>
<evidence type="ECO:0000256" key="13">
    <source>
        <dbReference type="SAM" id="MobiDB-lite"/>
    </source>
</evidence>
<reference evidence="15" key="1">
    <citation type="submission" date="2020-11" db="EMBL/GenBank/DDBJ databases">
        <authorList>
            <person name="Tran Van P."/>
        </authorList>
    </citation>
    <scope>NUCLEOTIDE SEQUENCE</scope>
</reference>
<keyword evidence="9 12" id="KW-0408">Iron</keyword>
<organism evidence="15">
    <name type="scientific">Oppiella nova</name>
    <dbReference type="NCBI Taxonomy" id="334625"/>
    <lineage>
        <taxon>Eukaryota</taxon>
        <taxon>Metazoa</taxon>
        <taxon>Ecdysozoa</taxon>
        <taxon>Arthropoda</taxon>
        <taxon>Chelicerata</taxon>
        <taxon>Arachnida</taxon>
        <taxon>Acari</taxon>
        <taxon>Acariformes</taxon>
        <taxon>Sarcoptiformes</taxon>
        <taxon>Oribatida</taxon>
        <taxon>Brachypylina</taxon>
        <taxon>Oppioidea</taxon>
        <taxon>Oppiidae</taxon>
        <taxon>Oppiella</taxon>
    </lineage>
</organism>
<proteinExistence type="inferred from homology"/>
<evidence type="ECO:0000256" key="9">
    <source>
        <dbReference type="ARBA" id="ARBA00023004"/>
    </source>
</evidence>
<evidence type="ECO:0000259" key="14">
    <source>
        <dbReference type="PROSITE" id="PS50011"/>
    </source>
</evidence>
<protein>
    <recommendedName>
        <fullName evidence="14">Protein kinase domain-containing protein</fullName>
    </recommendedName>
</protein>
<dbReference type="PANTHER" id="PTHR24302">
    <property type="entry name" value="CYTOCHROME P450 FAMILY 3"/>
    <property type="match status" value="1"/>
</dbReference>
<dbReference type="Proteomes" id="UP000728032">
    <property type="component" value="Unassembled WGS sequence"/>
</dbReference>
<name>A0A7R9QGE1_9ACAR</name>
<dbReference type="Gene3D" id="1.10.630.10">
    <property type="entry name" value="Cytochrome P450"/>
    <property type="match status" value="1"/>
</dbReference>
<keyword evidence="8" id="KW-0560">Oxidoreductase</keyword>
<accession>A0A7R9QGE1</accession>
<dbReference type="PANTHER" id="PTHR24302:SF15">
    <property type="entry name" value="FATTY-ACID PEROXYGENASE"/>
    <property type="match status" value="1"/>
</dbReference>
<dbReference type="PROSITE" id="PS00086">
    <property type="entry name" value="CYTOCHROME_P450"/>
    <property type="match status" value="1"/>
</dbReference>
<keyword evidence="6 12" id="KW-0479">Metal-binding</keyword>
<keyword evidence="7" id="KW-0492">Microsome</keyword>
<dbReference type="InterPro" id="IPR050705">
    <property type="entry name" value="Cytochrome_P450_3A"/>
</dbReference>
<dbReference type="EMBL" id="CAJPVJ010001728">
    <property type="protein sequence ID" value="CAG2165210.1"/>
    <property type="molecule type" value="Genomic_DNA"/>
</dbReference>
<evidence type="ECO:0000256" key="5">
    <source>
        <dbReference type="ARBA" id="ARBA00022617"/>
    </source>
</evidence>
<dbReference type="GO" id="GO:0008395">
    <property type="term" value="F:steroid hydroxylase activity"/>
    <property type="evidence" value="ECO:0007669"/>
    <property type="project" value="TreeGrafter"/>
</dbReference>
<feature type="binding site" description="axial binding residue" evidence="12">
    <location>
        <position position="1141"/>
    </location>
    <ligand>
        <name>heme</name>
        <dbReference type="ChEBI" id="CHEBI:30413"/>
    </ligand>
    <ligandPart>
        <name>Fe</name>
        <dbReference type="ChEBI" id="CHEBI:18248"/>
    </ligandPart>
</feature>
<evidence type="ECO:0000256" key="7">
    <source>
        <dbReference type="ARBA" id="ARBA00022848"/>
    </source>
</evidence>
<dbReference type="CDD" id="cd11055">
    <property type="entry name" value="CYP3A-like"/>
    <property type="match status" value="1"/>
</dbReference>
<dbReference type="GO" id="GO:0016705">
    <property type="term" value="F:oxidoreductase activity, acting on paired donors, with incorporation or reduction of molecular oxygen"/>
    <property type="evidence" value="ECO:0007669"/>
    <property type="project" value="InterPro"/>
</dbReference>
<feature type="domain" description="Protein kinase" evidence="14">
    <location>
        <begin position="361"/>
        <end position="684"/>
    </location>
</feature>
<dbReference type="PROSITE" id="PS50011">
    <property type="entry name" value="PROTEIN_KINASE_DOM"/>
    <property type="match status" value="1"/>
</dbReference>
<dbReference type="FunFam" id="1.10.630.10:FF:000182">
    <property type="entry name" value="Cytochrome P450 3A4"/>
    <property type="match status" value="1"/>
</dbReference>
<gene>
    <name evidence="15" type="ORF">ONB1V03_LOCUS4755</name>
</gene>
<evidence type="ECO:0000256" key="11">
    <source>
        <dbReference type="ARBA" id="ARBA00043906"/>
    </source>
</evidence>
<dbReference type="GO" id="GO:0005789">
    <property type="term" value="C:endoplasmic reticulum membrane"/>
    <property type="evidence" value="ECO:0007669"/>
    <property type="project" value="UniProtKB-SubCell"/>
</dbReference>
<comment type="cofactor">
    <cofactor evidence="1 12">
        <name>heme</name>
        <dbReference type="ChEBI" id="CHEBI:30413"/>
    </cofactor>
</comment>
<evidence type="ECO:0000256" key="12">
    <source>
        <dbReference type="PIRSR" id="PIRSR602401-1"/>
    </source>
</evidence>
<dbReference type="InterPro" id="IPR011009">
    <property type="entry name" value="Kinase-like_dom_sf"/>
</dbReference>
<feature type="region of interest" description="Disordered" evidence="13">
    <location>
        <begin position="318"/>
        <end position="345"/>
    </location>
</feature>
<dbReference type="InterPro" id="IPR036396">
    <property type="entry name" value="Cyt_P450_sf"/>
</dbReference>
<dbReference type="OrthoDB" id="6511281at2759"/>
<dbReference type="SMART" id="SM00220">
    <property type="entry name" value="S_TKc"/>
    <property type="match status" value="1"/>
</dbReference>
<keyword evidence="5 12" id="KW-0349">Heme</keyword>
<dbReference type="GO" id="GO:0005506">
    <property type="term" value="F:iron ion binding"/>
    <property type="evidence" value="ECO:0007669"/>
    <property type="project" value="InterPro"/>
</dbReference>
<feature type="compositionally biased region" description="Polar residues" evidence="13">
    <location>
        <begin position="319"/>
        <end position="336"/>
    </location>
</feature>
<dbReference type="InterPro" id="IPR000719">
    <property type="entry name" value="Prot_kinase_dom"/>
</dbReference>
<evidence type="ECO:0000313" key="16">
    <source>
        <dbReference type="Proteomes" id="UP000728032"/>
    </source>
</evidence>
<dbReference type="GO" id="GO:0020037">
    <property type="term" value="F:heme binding"/>
    <property type="evidence" value="ECO:0007669"/>
    <property type="project" value="InterPro"/>
</dbReference>
<comment type="subcellular location">
    <subcellularLocation>
        <location evidence="3">Endoplasmic reticulum membrane</location>
        <topology evidence="3">Peripheral membrane protein</topology>
    </subcellularLocation>
    <subcellularLocation>
        <location evidence="2">Microsome membrane</location>
        <topology evidence="2">Peripheral membrane protein</topology>
    </subcellularLocation>
</comment>
<dbReference type="InterPro" id="IPR001128">
    <property type="entry name" value="Cyt_P450"/>
</dbReference>
<dbReference type="Gene3D" id="1.10.510.10">
    <property type="entry name" value="Transferase(Phosphotransferase) domain 1"/>
    <property type="match status" value="1"/>
</dbReference>
<dbReference type="GO" id="GO:0005524">
    <property type="term" value="F:ATP binding"/>
    <property type="evidence" value="ECO:0007669"/>
    <property type="project" value="InterPro"/>
</dbReference>
<keyword evidence="7" id="KW-0256">Endoplasmic reticulum</keyword>
<keyword evidence="16" id="KW-1185">Reference proteome</keyword>
<dbReference type="InterPro" id="IPR002401">
    <property type="entry name" value="Cyt_P450_E_grp-I"/>
</dbReference>
<evidence type="ECO:0000256" key="6">
    <source>
        <dbReference type="ARBA" id="ARBA00022723"/>
    </source>
</evidence>
<evidence type="ECO:0000256" key="10">
    <source>
        <dbReference type="ARBA" id="ARBA00023033"/>
    </source>
</evidence>
<dbReference type="SUPFAM" id="SSF56112">
    <property type="entry name" value="Protein kinase-like (PK-like)"/>
    <property type="match status" value="1"/>
</dbReference>
<dbReference type="GO" id="GO:0004672">
    <property type="term" value="F:protein kinase activity"/>
    <property type="evidence" value="ECO:0007669"/>
    <property type="project" value="InterPro"/>
</dbReference>
<evidence type="ECO:0000256" key="8">
    <source>
        <dbReference type="ARBA" id="ARBA00023002"/>
    </source>
</evidence>
<dbReference type="EMBL" id="OC916553">
    <property type="protein sequence ID" value="CAD7644583.1"/>
    <property type="molecule type" value="Genomic_DNA"/>
</dbReference>
<dbReference type="PRINTS" id="PR00385">
    <property type="entry name" value="P450"/>
</dbReference>
<evidence type="ECO:0000256" key="3">
    <source>
        <dbReference type="ARBA" id="ARBA00004406"/>
    </source>
</evidence>
<evidence type="ECO:0000313" key="15">
    <source>
        <dbReference type="EMBL" id="CAD7644583.1"/>
    </source>
</evidence>
<dbReference type="InterPro" id="IPR017972">
    <property type="entry name" value="Cyt_P450_CS"/>
</dbReference>
<dbReference type="SUPFAM" id="SSF48264">
    <property type="entry name" value="Cytochrome P450"/>
    <property type="match status" value="1"/>
</dbReference>
<comment type="function">
    <text evidence="11">Cytochromes P450 are a group of heme-thiolate monooxygenases. They oxidize a variety of structurally unrelated compounds, including steroids, fatty acids, and xenobiotics.</text>
</comment>
<evidence type="ECO:0000256" key="1">
    <source>
        <dbReference type="ARBA" id="ARBA00001971"/>
    </source>
</evidence>
<dbReference type="Pfam" id="PF00069">
    <property type="entry name" value="Pkinase"/>
    <property type="match status" value="1"/>
</dbReference>
<dbReference type="PRINTS" id="PR00463">
    <property type="entry name" value="EP450I"/>
</dbReference>